<feature type="binding site" evidence="10 13">
    <location>
        <position position="66"/>
    </location>
    <ligand>
        <name>Mn(2+)</name>
        <dbReference type="ChEBI" id="CHEBI:29035"/>
        <label>2</label>
    </ligand>
</feature>
<dbReference type="Pfam" id="PF01676">
    <property type="entry name" value="Metalloenzyme"/>
    <property type="match status" value="1"/>
</dbReference>
<dbReference type="NCBIfam" id="TIGR01307">
    <property type="entry name" value="pgm_bpd_ind"/>
    <property type="match status" value="1"/>
</dbReference>
<dbReference type="CDD" id="cd16010">
    <property type="entry name" value="iPGM"/>
    <property type="match status" value="1"/>
</dbReference>
<keyword evidence="8 10" id="KW-0413">Isomerase</keyword>
<feature type="binding site" evidence="10 12">
    <location>
        <position position="195"/>
    </location>
    <ligand>
        <name>substrate</name>
    </ligand>
</feature>
<evidence type="ECO:0000256" key="5">
    <source>
        <dbReference type="ARBA" id="ARBA00022723"/>
    </source>
</evidence>
<dbReference type="Pfam" id="PF06415">
    <property type="entry name" value="iPGM_N"/>
    <property type="match status" value="1"/>
</dbReference>
<feature type="binding site" evidence="10 12">
    <location>
        <begin position="265"/>
        <end position="268"/>
    </location>
    <ligand>
        <name>substrate</name>
    </ligand>
</feature>
<keyword evidence="5 10" id="KW-0479">Metal-binding</keyword>
<feature type="active site" description="Phosphoserine intermediate" evidence="10 11">
    <location>
        <position position="66"/>
    </location>
</feature>
<evidence type="ECO:0000256" key="2">
    <source>
        <dbReference type="ARBA" id="ARBA00004798"/>
    </source>
</evidence>
<evidence type="ECO:0000256" key="13">
    <source>
        <dbReference type="PIRSR" id="PIRSR001492-3"/>
    </source>
</evidence>
<evidence type="ECO:0000256" key="8">
    <source>
        <dbReference type="ARBA" id="ARBA00023235"/>
    </source>
</evidence>
<dbReference type="InterPro" id="IPR036646">
    <property type="entry name" value="PGAM_B_sf"/>
</dbReference>
<dbReference type="AlphaFoldDB" id="A0A370GF24"/>
<dbReference type="PANTHER" id="PTHR31637">
    <property type="entry name" value="2,3-BISPHOSPHOGLYCERATE-INDEPENDENT PHOSPHOGLYCERATE MUTASE"/>
    <property type="match status" value="1"/>
</dbReference>
<evidence type="ECO:0000256" key="12">
    <source>
        <dbReference type="PIRSR" id="PIRSR001492-2"/>
    </source>
</evidence>
<dbReference type="GO" id="GO:0006096">
    <property type="term" value="P:glycolytic process"/>
    <property type="evidence" value="ECO:0007669"/>
    <property type="project" value="UniProtKB-UniRule"/>
</dbReference>
<accession>A0A370GF24</accession>
<feature type="binding site" evidence="10 13">
    <location>
        <position position="447"/>
    </location>
    <ligand>
        <name>Mn(2+)</name>
        <dbReference type="ChEBI" id="CHEBI:29035"/>
        <label>2</label>
    </ligand>
</feature>
<dbReference type="InterPro" id="IPR006124">
    <property type="entry name" value="Metalloenzyme"/>
</dbReference>
<proteinExistence type="inferred from homology"/>
<comment type="pathway">
    <text evidence="2 10">Carbohydrate degradation; glycolysis; pyruvate from D-glyceraldehyde 3-phosphate: step 3/5.</text>
</comment>
<evidence type="ECO:0000256" key="3">
    <source>
        <dbReference type="ARBA" id="ARBA00008819"/>
    </source>
</evidence>
<dbReference type="GO" id="GO:0006007">
    <property type="term" value="P:glucose catabolic process"/>
    <property type="evidence" value="ECO:0007669"/>
    <property type="project" value="InterPro"/>
</dbReference>
<comment type="subunit">
    <text evidence="10">Monomer.</text>
</comment>
<keyword evidence="17" id="KW-1185">Reference proteome</keyword>
<dbReference type="FunFam" id="3.40.1450.10:FF:000001">
    <property type="entry name" value="2,3-bisphosphoglycerate-independent phosphoglycerate mutase"/>
    <property type="match status" value="1"/>
</dbReference>
<dbReference type="FunFam" id="3.40.720.10:FF:000001">
    <property type="entry name" value="2,3-bisphosphoglycerate-independent phosphoglycerate mutase"/>
    <property type="match status" value="1"/>
</dbReference>
<comment type="catalytic activity">
    <reaction evidence="1 10">
        <text>(2R)-2-phosphoglycerate = (2R)-3-phosphoglycerate</text>
        <dbReference type="Rhea" id="RHEA:15901"/>
        <dbReference type="ChEBI" id="CHEBI:58272"/>
        <dbReference type="ChEBI" id="CHEBI:58289"/>
        <dbReference type="EC" id="5.4.2.12"/>
    </reaction>
</comment>
<evidence type="ECO:0000256" key="7">
    <source>
        <dbReference type="ARBA" id="ARBA00023211"/>
    </source>
</evidence>
<feature type="binding site" evidence="10 13">
    <location>
        <position position="466"/>
    </location>
    <ligand>
        <name>Mn(2+)</name>
        <dbReference type="ChEBI" id="CHEBI:29035"/>
        <label>1</label>
    </ligand>
</feature>
<feature type="binding site" evidence="10 12">
    <location>
        <position position="127"/>
    </location>
    <ligand>
        <name>substrate</name>
    </ligand>
</feature>
<comment type="function">
    <text evidence="10">Catalyzes the interconversion of 2-phosphoglycerate and 3-phosphoglycerate.</text>
</comment>
<dbReference type="HAMAP" id="MF_01038">
    <property type="entry name" value="GpmI"/>
    <property type="match status" value="1"/>
</dbReference>
<evidence type="ECO:0000313" key="17">
    <source>
        <dbReference type="Proteomes" id="UP000254720"/>
    </source>
</evidence>
<keyword evidence="7 10" id="KW-0464">Manganese</keyword>
<dbReference type="EMBL" id="QQAX01000018">
    <property type="protein sequence ID" value="RDI41709.1"/>
    <property type="molecule type" value="Genomic_DNA"/>
</dbReference>
<evidence type="ECO:0000256" key="4">
    <source>
        <dbReference type="ARBA" id="ARBA00012026"/>
    </source>
</evidence>
<evidence type="ECO:0000259" key="14">
    <source>
        <dbReference type="Pfam" id="PF01676"/>
    </source>
</evidence>
<dbReference type="GO" id="GO:0005829">
    <property type="term" value="C:cytosol"/>
    <property type="evidence" value="ECO:0007669"/>
    <property type="project" value="TreeGrafter"/>
</dbReference>
<evidence type="ECO:0000256" key="1">
    <source>
        <dbReference type="ARBA" id="ARBA00000370"/>
    </source>
</evidence>
<feature type="domain" description="BPG-independent PGAM N-terminal" evidence="15">
    <location>
        <begin position="86"/>
        <end position="302"/>
    </location>
</feature>
<evidence type="ECO:0000259" key="15">
    <source>
        <dbReference type="Pfam" id="PF06415"/>
    </source>
</evidence>
<sequence length="517" mass="57314">MTKIPRPKPLALIILDGFGYREQTDANAIAAAHKPHWDRLWQTCAHTLISGSGRCVGLPEGQMGNSEVGHLNMGAGRIVHQDLTRIDLAIETGDFFQNAVLVNAINQAKKTQKAVHLMGLLSAGGVHSHERHIQAVVRLAAKLNLPSLYIHAFLDGRDTPPRSAKSSLLALDAVCREVQCGRIVSLIGRYYAMDRDKRWERIHPAYDLMVQGKADFHATTAIEGLELAYLRGESDEFVHATSIHPADAPPVTMNDGDVLLFMNFRADRAREITQAFIDADFHGFVREKWPHLGQFVSLSEYDSRFSTPVAFPPQPLNHILAECLSHQGFKQLRIAETEKYAHVTFFFNGGVEPPYPGEDRILIPSPKVATYDLQPEMSAPELTERLVNEIKTGQYDVIVCNFANPDMVGHTGNFEATVKAIETIDQCLGKIIKTLREAGGEAIITADHGNAEQMFDYKTNQPHTAHTADPVPFIYVGRPAEIVKYDGKLSDIAPTLLYLMGLRKPSEMTGESIIKLV</sequence>
<feature type="binding site" evidence="10 13">
    <location>
        <position position="16"/>
    </location>
    <ligand>
        <name>Mn(2+)</name>
        <dbReference type="ChEBI" id="CHEBI:29035"/>
        <label>2</label>
    </ligand>
</feature>
<dbReference type="Gene3D" id="3.40.1450.10">
    <property type="entry name" value="BPG-independent phosphoglycerate mutase, domain B"/>
    <property type="match status" value="1"/>
</dbReference>
<evidence type="ECO:0000256" key="9">
    <source>
        <dbReference type="ARBA" id="ARBA00071648"/>
    </source>
</evidence>
<reference evidence="16 17" key="1">
    <citation type="submission" date="2018-07" db="EMBL/GenBank/DDBJ databases">
        <title>Genomic Encyclopedia of Type Strains, Phase IV (KMG-IV): sequencing the most valuable type-strain genomes for metagenomic binning, comparative biology and taxonomic classification.</title>
        <authorList>
            <person name="Goeker M."/>
        </authorList>
    </citation>
    <scope>NUCLEOTIDE SEQUENCE [LARGE SCALE GENOMIC DNA]</scope>
    <source>
        <strain evidence="16 17">DSM 16500</strain>
    </source>
</reference>
<dbReference type="UniPathway" id="UPA00109">
    <property type="reaction ID" value="UER00186"/>
</dbReference>
<dbReference type="EC" id="5.4.2.12" evidence="4 10"/>
<name>A0A370GF24_9COXI</name>
<dbReference type="InterPro" id="IPR005995">
    <property type="entry name" value="Pgm_bpd_ind"/>
</dbReference>
<dbReference type="InterPro" id="IPR017850">
    <property type="entry name" value="Alkaline_phosphatase_core_sf"/>
</dbReference>
<dbReference type="PIRSF" id="PIRSF001492">
    <property type="entry name" value="IPGAM"/>
    <property type="match status" value="1"/>
</dbReference>
<dbReference type="InterPro" id="IPR011258">
    <property type="entry name" value="BPG-indep_PGM_N"/>
</dbReference>
<dbReference type="SUPFAM" id="SSF64158">
    <property type="entry name" value="2,3-Bisphosphoglycerate-independent phosphoglycerate mutase, substrate-binding domain"/>
    <property type="match status" value="1"/>
</dbReference>
<evidence type="ECO:0000256" key="10">
    <source>
        <dbReference type="HAMAP-Rule" id="MF_01038"/>
    </source>
</evidence>
<dbReference type="SUPFAM" id="SSF53649">
    <property type="entry name" value="Alkaline phosphatase-like"/>
    <property type="match status" value="1"/>
</dbReference>
<feature type="domain" description="Metalloenzyme" evidence="14">
    <location>
        <begin position="8"/>
        <end position="503"/>
    </location>
</feature>
<dbReference type="PANTHER" id="PTHR31637:SF0">
    <property type="entry name" value="2,3-BISPHOSPHOGLYCERATE-INDEPENDENT PHOSPHOGLYCERATE MUTASE"/>
    <property type="match status" value="1"/>
</dbReference>
<feature type="binding site" evidence="10 13">
    <location>
        <position position="448"/>
    </location>
    <ligand>
        <name>Mn(2+)</name>
        <dbReference type="ChEBI" id="CHEBI:29035"/>
        <label>2</label>
    </ligand>
</feature>
<dbReference type="GO" id="GO:0030145">
    <property type="term" value="F:manganese ion binding"/>
    <property type="evidence" value="ECO:0007669"/>
    <property type="project" value="UniProtKB-UniRule"/>
</dbReference>
<evidence type="ECO:0000256" key="11">
    <source>
        <dbReference type="PIRSR" id="PIRSR001492-1"/>
    </source>
</evidence>
<protein>
    <recommendedName>
        <fullName evidence="9 10">2,3-bisphosphoglycerate-independent phosphoglycerate mutase</fullName>
        <shortName evidence="10">BPG-independent PGAM</shortName>
        <shortName evidence="10">Phosphoglyceromutase</shortName>
        <shortName evidence="10">iPGM</shortName>
        <ecNumber evidence="4 10">5.4.2.12</ecNumber>
    </recommendedName>
</protein>
<dbReference type="Gene3D" id="3.40.720.10">
    <property type="entry name" value="Alkaline Phosphatase, subunit A"/>
    <property type="match status" value="1"/>
</dbReference>
<comment type="caution">
    <text evidence="16">The sequence shown here is derived from an EMBL/GenBank/DDBJ whole genome shotgun (WGS) entry which is preliminary data.</text>
</comment>
<evidence type="ECO:0000256" key="6">
    <source>
        <dbReference type="ARBA" id="ARBA00023152"/>
    </source>
</evidence>
<feature type="binding site" evidence="10 13">
    <location>
        <position position="406"/>
    </location>
    <ligand>
        <name>Mn(2+)</name>
        <dbReference type="ChEBI" id="CHEBI:29035"/>
        <label>1</label>
    </ligand>
</feature>
<evidence type="ECO:0000313" key="16">
    <source>
        <dbReference type="EMBL" id="RDI41709.1"/>
    </source>
</evidence>
<comment type="cofactor">
    <cofactor evidence="10">
        <name>Mn(2+)</name>
        <dbReference type="ChEBI" id="CHEBI:29035"/>
    </cofactor>
    <text evidence="10">Binds 2 manganese ions per subunit.</text>
</comment>
<organism evidence="16 17">
    <name type="scientific">Aquicella lusitana</name>
    <dbReference type="NCBI Taxonomy" id="254246"/>
    <lineage>
        <taxon>Bacteria</taxon>
        <taxon>Pseudomonadati</taxon>
        <taxon>Pseudomonadota</taxon>
        <taxon>Gammaproteobacteria</taxon>
        <taxon>Legionellales</taxon>
        <taxon>Coxiellaceae</taxon>
        <taxon>Aquicella</taxon>
    </lineage>
</organism>
<keyword evidence="6 10" id="KW-0324">Glycolysis</keyword>
<feature type="binding site" evidence="10 12">
    <location>
        <position position="189"/>
    </location>
    <ligand>
        <name>substrate</name>
    </ligand>
</feature>
<feature type="binding site" evidence="10 13">
    <location>
        <position position="410"/>
    </location>
    <ligand>
        <name>Mn(2+)</name>
        <dbReference type="ChEBI" id="CHEBI:29035"/>
        <label>1</label>
    </ligand>
</feature>
<feature type="binding site" evidence="10 12">
    <location>
        <position position="339"/>
    </location>
    <ligand>
        <name>substrate</name>
    </ligand>
</feature>
<comment type="similarity">
    <text evidence="3 10">Belongs to the BPG-independent phosphoglycerate mutase family.</text>
</comment>
<feature type="binding site" evidence="10 12">
    <location>
        <begin position="157"/>
        <end position="158"/>
    </location>
    <ligand>
        <name>substrate</name>
    </ligand>
</feature>
<dbReference type="GO" id="GO:0004619">
    <property type="term" value="F:phosphoglycerate mutase activity"/>
    <property type="evidence" value="ECO:0007669"/>
    <property type="project" value="UniProtKB-UniRule"/>
</dbReference>
<dbReference type="Proteomes" id="UP000254720">
    <property type="component" value="Unassembled WGS sequence"/>
</dbReference>
<gene>
    <name evidence="10" type="primary">gpmI</name>
    <name evidence="16" type="ORF">C8D86_11832</name>
</gene>
<dbReference type="OrthoDB" id="9800863at2"/>